<proteinExistence type="predicted"/>
<name>A0A164G592_9CRUS</name>
<protein>
    <submittedName>
        <fullName evidence="1">Uncharacterized protein</fullName>
    </submittedName>
</protein>
<dbReference type="AlphaFoldDB" id="A0A164G592"/>
<comment type="caution">
    <text evidence="1">The sequence shown here is derived from an EMBL/GenBank/DDBJ whole genome shotgun (WGS) entry which is preliminary data.</text>
</comment>
<sequence>MRLADITSTTQRTHTHTHTHMQAVLHSSHTMVCCGDWCVSLLMSLYVQSL</sequence>
<keyword evidence="2" id="KW-1185">Reference proteome</keyword>
<reference evidence="1 2" key="1">
    <citation type="submission" date="2016-03" db="EMBL/GenBank/DDBJ databases">
        <title>EvidentialGene: Evidence-directed Construction of Genes on Genomes.</title>
        <authorList>
            <person name="Gilbert D.G."/>
            <person name="Choi J.-H."/>
            <person name="Mockaitis K."/>
            <person name="Colbourne J."/>
            <person name="Pfrender M."/>
        </authorList>
    </citation>
    <scope>NUCLEOTIDE SEQUENCE [LARGE SCALE GENOMIC DNA]</scope>
    <source>
        <strain evidence="1 2">Xinb3</strain>
        <tissue evidence="1">Complete organism</tissue>
    </source>
</reference>
<dbReference type="Proteomes" id="UP000076858">
    <property type="component" value="Unassembled WGS sequence"/>
</dbReference>
<organism evidence="1 2">
    <name type="scientific">Daphnia magna</name>
    <dbReference type="NCBI Taxonomy" id="35525"/>
    <lineage>
        <taxon>Eukaryota</taxon>
        <taxon>Metazoa</taxon>
        <taxon>Ecdysozoa</taxon>
        <taxon>Arthropoda</taxon>
        <taxon>Crustacea</taxon>
        <taxon>Branchiopoda</taxon>
        <taxon>Diplostraca</taxon>
        <taxon>Cladocera</taxon>
        <taxon>Anomopoda</taxon>
        <taxon>Daphniidae</taxon>
        <taxon>Daphnia</taxon>
    </lineage>
</organism>
<accession>A0A164G592</accession>
<gene>
    <name evidence="1" type="ORF">APZ42_005978</name>
</gene>
<dbReference type="EMBL" id="LRGB01016664">
    <property type="protein sequence ID" value="KZR98545.1"/>
    <property type="molecule type" value="Genomic_DNA"/>
</dbReference>
<evidence type="ECO:0000313" key="1">
    <source>
        <dbReference type="EMBL" id="KZR98545.1"/>
    </source>
</evidence>
<evidence type="ECO:0000313" key="2">
    <source>
        <dbReference type="Proteomes" id="UP000076858"/>
    </source>
</evidence>